<dbReference type="CDD" id="cd06261">
    <property type="entry name" value="TM_PBP2"/>
    <property type="match status" value="1"/>
</dbReference>
<dbReference type="GO" id="GO:0005886">
    <property type="term" value="C:plasma membrane"/>
    <property type="evidence" value="ECO:0007669"/>
    <property type="project" value="UniProtKB-SubCell"/>
</dbReference>
<evidence type="ECO:0000256" key="2">
    <source>
        <dbReference type="ARBA" id="ARBA00022448"/>
    </source>
</evidence>
<feature type="domain" description="ABC transmembrane type-1" evidence="8">
    <location>
        <begin position="69"/>
        <end position="261"/>
    </location>
</feature>
<dbReference type="GO" id="GO:0055085">
    <property type="term" value="P:transmembrane transport"/>
    <property type="evidence" value="ECO:0007669"/>
    <property type="project" value="InterPro"/>
</dbReference>
<dbReference type="Proteomes" id="UP000052008">
    <property type="component" value="Unassembled WGS sequence"/>
</dbReference>
<feature type="transmembrane region" description="Helical" evidence="7">
    <location>
        <begin position="104"/>
        <end position="125"/>
    </location>
</feature>
<sequence>MNEERMQRLLTLATSGFLIVFCLAPFVFMAVISLSGSPEFLSGQTAFNATFGHYRAIITTPSLHFIDYLRNSLAVSAVSAAVSTLIAALAAYSLTRLELPGRVLILFLILCVTMFPQISLIGFLFKLMTWLGWINTYGALIFPYVAWVLPLSVWILVSYFAQLPRELDKAALIDGCTRWQILRKVIAPVALPGILSTALLSFIFAFNEFMFALLFTTDHRARTVPVGIALFQGLHGEIPWGNIMAASIVSIVPLLILAVAFQRHIIQGLTRGAVKG</sequence>
<name>A0A0S7WPU7_UNCT6</name>
<keyword evidence="2 7" id="KW-0813">Transport</keyword>
<feature type="transmembrane region" description="Helical" evidence="7">
    <location>
        <begin position="12"/>
        <end position="32"/>
    </location>
</feature>
<accession>A0A0S7WPU7</accession>
<keyword evidence="4 7" id="KW-0812">Transmembrane</keyword>
<feature type="transmembrane region" description="Helical" evidence="7">
    <location>
        <begin position="240"/>
        <end position="261"/>
    </location>
</feature>
<evidence type="ECO:0000256" key="5">
    <source>
        <dbReference type="ARBA" id="ARBA00022989"/>
    </source>
</evidence>
<evidence type="ECO:0000313" key="9">
    <source>
        <dbReference type="EMBL" id="KPJ52170.1"/>
    </source>
</evidence>
<dbReference type="InterPro" id="IPR000515">
    <property type="entry name" value="MetI-like"/>
</dbReference>
<dbReference type="PROSITE" id="PS50928">
    <property type="entry name" value="ABC_TM1"/>
    <property type="match status" value="1"/>
</dbReference>
<gene>
    <name evidence="9" type="ORF">AMJ39_08440</name>
</gene>
<keyword evidence="3" id="KW-1003">Cell membrane</keyword>
<dbReference type="PANTHER" id="PTHR32243:SF18">
    <property type="entry name" value="INNER MEMBRANE ABC TRANSPORTER PERMEASE PROTEIN YCJP"/>
    <property type="match status" value="1"/>
</dbReference>
<dbReference type="PANTHER" id="PTHR32243">
    <property type="entry name" value="MALTOSE TRANSPORT SYSTEM PERMEASE-RELATED"/>
    <property type="match status" value="1"/>
</dbReference>
<comment type="caution">
    <text evidence="9">The sequence shown here is derived from an EMBL/GenBank/DDBJ whole genome shotgun (WGS) entry which is preliminary data.</text>
</comment>
<organism evidence="9 10">
    <name type="scientific">candidate division TA06 bacterium DG_24</name>
    <dbReference type="NCBI Taxonomy" id="1703770"/>
    <lineage>
        <taxon>Bacteria</taxon>
        <taxon>Bacteria division TA06</taxon>
    </lineage>
</organism>
<comment type="subcellular location">
    <subcellularLocation>
        <location evidence="1 7">Cell membrane</location>
        <topology evidence="1 7">Multi-pass membrane protein</topology>
    </subcellularLocation>
</comment>
<dbReference type="SUPFAM" id="SSF161098">
    <property type="entry name" value="MetI-like"/>
    <property type="match status" value="1"/>
</dbReference>
<evidence type="ECO:0000256" key="6">
    <source>
        <dbReference type="ARBA" id="ARBA00023136"/>
    </source>
</evidence>
<dbReference type="STRING" id="1703770.AMJ39_08440"/>
<evidence type="ECO:0000256" key="1">
    <source>
        <dbReference type="ARBA" id="ARBA00004651"/>
    </source>
</evidence>
<evidence type="ECO:0000256" key="3">
    <source>
        <dbReference type="ARBA" id="ARBA00022475"/>
    </source>
</evidence>
<dbReference type="InterPro" id="IPR035906">
    <property type="entry name" value="MetI-like_sf"/>
</dbReference>
<evidence type="ECO:0000313" key="10">
    <source>
        <dbReference type="Proteomes" id="UP000052008"/>
    </source>
</evidence>
<feature type="transmembrane region" description="Helical" evidence="7">
    <location>
        <begin position="73"/>
        <end position="92"/>
    </location>
</feature>
<evidence type="ECO:0000256" key="7">
    <source>
        <dbReference type="RuleBase" id="RU363032"/>
    </source>
</evidence>
<dbReference type="PATRIC" id="fig|1703770.3.peg.621"/>
<protein>
    <submittedName>
        <fullName evidence="9">Sugar ABC transporter permease</fullName>
    </submittedName>
</protein>
<feature type="transmembrane region" description="Helical" evidence="7">
    <location>
        <begin position="137"/>
        <end position="160"/>
    </location>
</feature>
<evidence type="ECO:0000259" key="8">
    <source>
        <dbReference type="PROSITE" id="PS50928"/>
    </source>
</evidence>
<dbReference type="Pfam" id="PF00528">
    <property type="entry name" value="BPD_transp_1"/>
    <property type="match status" value="1"/>
</dbReference>
<keyword evidence="6 7" id="KW-0472">Membrane</keyword>
<evidence type="ECO:0000256" key="4">
    <source>
        <dbReference type="ARBA" id="ARBA00022692"/>
    </source>
</evidence>
<reference evidence="9 10" key="1">
    <citation type="journal article" date="2015" name="Microbiome">
        <title>Genomic resolution of linkages in carbon, nitrogen, and sulfur cycling among widespread estuary sediment bacteria.</title>
        <authorList>
            <person name="Baker B.J."/>
            <person name="Lazar C.S."/>
            <person name="Teske A.P."/>
            <person name="Dick G.J."/>
        </authorList>
    </citation>
    <scope>NUCLEOTIDE SEQUENCE [LARGE SCALE GENOMIC DNA]</scope>
    <source>
        <strain evidence="9">DG_24</strain>
    </source>
</reference>
<dbReference type="InterPro" id="IPR050901">
    <property type="entry name" value="BP-dep_ABC_trans_perm"/>
</dbReference>
<dbReference type="Gene3D" id="1.10.3720.10">
    <property type="entry name" value="MetI-like"/>
    <property type="match status" value="1"/>
</dbReference>
<comment type="similarity">
    <text evidence="7">Belongs to the binding-protein-dependent transport system permease family.</text>
</comment>
<dbReference type="AlphaFoldDB" id="A0A0S7WPU7"/>
<dbReference type="EMBL" id="LIZS01000073">
    <property type="protein sequence ID" value="KPJ52170.1"/>
    <property type="molecule type" value="Genomic_DNA"/>
</dbReference>
<keyword evidence="5 7" id="KW-1133">Transmembrane helix</keyword>
<proteinExistence type="inferred from homology"/>
<feature type="transmembrane region" description="Helical" evidence="7">
    <location>
        <begin position="181"/>
        <end position="206"/>
    </location>
</feature>